<evidence type="ECO:0000313" key="3">
    <source>
        <dbReference type="Proteomes" id="UP000015100"/>
    </source>
</evidence>
<reference evidence="3" key="2">
    <citation type="submission" date="2013-04" db="EMBL/GenBank/DDBJ databases">
        <title>Genomic mechanisms accounting for the adaptation to parasitism in nematode-trapping fungi.</title>
        <authorList>
            <person name="Ahren D.G."/>
        </authorList>
    </citation>
    <scope>NUCLEOTIDE SEQUENCE [LARGE SCALE GENOMIC DNA]</scope>
    <source>
        <strain evidence="3">CBS 200.50</strain>
    </source>
</reference>
<evidence type="ECO:0000313" key="2">
    <source>
        <dbReference type="EMBL" id="EPS39482.1"/>
    </source>
</evidence>
<keyword evidence="3" id="KW-1185">Reference proteome</keyword>
<dbReference type="STRING" id="1284197.S8BW03"/>
<dbReference type="OrthoDB" id="6127264at2759"/>
<dbReference type="Proteomes" id="UP000015100">
    <property type="component" value="Unassembled WGS sequence"/>
</dbReference>
<name>S8BW03_DACHA</name>
<dbReference type="AlphaFoldDB" id="S8BW03"/>
<gene>
    <name evidence="2" type="ORF">H072_6629</name>
</gene>
<organism evidence="2 3">
    <name type="scientific">Dactylellina haptotyla (strain CBS 200.50)</name>
    <name type="common">Nematode-trapping fungus</name>
    <name type="synonym">Monacrosporium haptotylum</name>
    <dbReference type="NCBI Taxonomy" id="1284197"/>
    <lineage>
        <taxon>Eukaryota</taxon>
        <taxon>Fungi</taxon>
        <taxon>Dikarya</taxon>
        <taxon>Ascomycota</taxon>
        <taxon>Pezizomycotina</taxon>
        <taxon>Orbiliomycetes</taxon>
        <taxon>Orbiliales</taxon>
        <taxon>Orbiliaceae</taxon>
        <taxon>Dactylellina</taxon>
    </lineage>
</organism>
<feature type="signal peptide" evidence="1">
    <location>
        <begin position="1"/>
        <end position="19"/>
    </location>
</feature>
<keyword evidence="1" id="KW-0732">Signal</keyword>
<dbReference type="HOGENOM" id="CLU_2483308_0_0_1"/>
<feature type="chain" id="PRO_5004561424" evidence="1">
    <location>
        <begin position="20"/>
        <end position="87"/>
    </location>
</feature>
<protein>
    <submittedName>
        <fullName evidence="2">Uncharacterized protein</fullName>
    </submittedName>
</protein>
<reference evidence="2 3" key="1">
    <citation type="journal article" date="2013" name="PLoS Genet.">
        <title>Genomic mechanisms accounting for the adaptation to parasitism in nematode-trapping fungi.</title>
        <authorList>
            <person name="Meerupati T."/>
            <person name="Andersson K.M."/>
            <person name="Friman E."/>
            <person name="Kumar D."/>
            <person name="Tunlid A."/>
            <person name="Ahren D."/>
        </authorList>
    </citation>
    <scope>NUCLEOTIDE SEQUENCE [LARGE SCALE GENOMIC DNA]</scope>
    <source>
        <strain evidence="2 3">CBS 200.50</strain>
    </source>
</reference>
<accession>S8BW03</accession>
<dbReference type="EMBL" id="AQGS01000467">
    <property type="protein sequence ID" value="EPS39482.1"/>
    <property type="molecule type" value="Genomic_DNA"/>
</dbReference>
<sequence>MQLATILAAATLLLPAVLAQHQCIQEWQGTAPFCNGKCLYGYREVGRAKVAGSCSPNTAEKEILGCQNTSKNVCWTGNKVLCEFCFA</sequence>
<evidence type="ECO:0000256" key="1">
    <source>
        <dbReference type="SAM" id="SignalP"/>
    </source>
</evidence>
<comment type="caution">
    <text evidence="2">The sequence shown here is derived from an EMBL/GenBank/DDBJ whole genome shotgun (WGS) entry which is preliminary data.</text>
</comment>
<proteinExistence type="predicted"/>